<dbReference type="InterPro" id="IPR036291">
    <property type="entry name" value="NAD(P)-bd_dom_sf"/>
</dbReference>
<proteinExistence type="inferred from homology"/>
<keyword evidence="4" id="KW-1185">Reference proteome</keyword>
<dbReference type="RefSeq" id="WP_267257807.1">
    <property type="nucleotide sequence ID" value="NZ_CP084204.1"/>
</dbReference>
<evidence type="ECO:0000256" key="2">
    <source>
        <dbReference type="ARBA" id="ARBA00023002"/>
    </source>
</evidence>
<dbReference type="InterPro" id="IPR002347">
    <property type="entry name" value="SDR_fam"/>
</dbReference>
<dbReference type="Pfam" id="PF00106">
    <property type="entry name" value="adh_short"/>
    <property type="match status" value="1"/>
</dbReference>
<sequence>MGETSLRVLVVGASGAVGGAAARQLAGHGAVVALAGRNQGRLEERAQALGGAPWRAFDAYDLDRCAGLARWACTALGGLEAVVVTVGVAGFGPVSEMPIPVSEHLFTVNALAPVTVVRGALEILPAGGAAVVVTGEIVDRPALGMADYAAAKTALATWLGIAGREVRRRGITVTDARLPHLNTGFAERPVVGRAPALRPGADPEESVARLVVAPVLTAHRASVEPRGTAGTV</sequence>
<reference evidence="3" key="1">
    <citation type="submission" date="2021-09" db="EMBL/GenBank/DDBJ databases">
        <title>Complete genome sequence and metabolic characterization of Streptomyces tanashiensis DSM 731 the producer of antibacterial Kalafungin and diverse secondary metabolites.</title>
        <authorList>
            <person name="Abbasi M.N."/>
            <person name="Anwar M.N."/>
            <person name="Alam K."/>
            <person name="Shoaib M."/>
            <person name="Lin Z."/>
            <person name="Hayat M."/>
            <person name="Ali M.I."/>
            <person name="Malik H.M.T."/>
            <person name="Ahmed I."/>
            <person name="Li A."/>
            <person name="Hailong Wang H."/>
            <person name="Zhang Y."/>
        </authorList>
    </citation>
    <scope>NUCLEOTIDE SEQUENCE</scope>
    <source>
        <strain evidence="3">Kala</strain>
    </source>
</reference>
<protein>
    <submittedName>
        <fullName evidence="3">SDR family oxidoreductase</fullName>
    </submittedName>
</protein>
<comment type="similarity">
    <text evidence="1">Belongs to the short-chain dehydrogenases/reductases (SDR) family.</text>
</comment>
<keyword evidence="2" id="KW-0560">Oxidoreductase</keyword>
<dbReference type="PANTHER" id="PTHR43669:SF3">
    <property type="entry name" value="ALCOHOL DEHYDROGENASE, PUTATIVE (AFU_ORTHOLOGUE AFUA_3G03445)-RELATED"/>
    <property type="match status" value="1"/>
</dbReference>
<gene>
    <name evidence="3" type="ORF">LDH80_00445</name>
</gene>
<dbReference type="Proteomes" id="UP001164506">
    <property type="component" value="Chromosome"/>
</dbReference>
<dbReference type="SUPFAM" id="SSF51735">
    <property type="entry name" value="NAD(P)-binding Rossmann-fold domains"/>
    <property type="match status" value="1"/>
</dbReference>
<dbReference type="Gene3D" id="3.40.50.720">
    <property type="entry name" value="NAD(P)-binding Rossmann-like Domain"/>
    <property type="match status" value="1"/>
</dbReference>
<organism evidence="3 4">
    <name type="scientific">Streptomyces tanashiensis</name>
    <dbReference type="NCBI Taxonomy" id="67367"/>
    <lineage>
        <taxon>Bacteria</taxon>
        <taxon>Bacillati</taxon>
        <taxon>Actinomycetota</taxon>
        <taxon>Actinomycetes</taxon>
        <taxon>Kitasatosporales</taxon>
        <taxon>Streptomycetaceae</taxon>
        <taxon>Streptomyces</taxon>
    </lineage>
</organism>
<dbReference type="GeneID" id="95597867"/>
<evidence type="ECO:0000256" key="1">
    <source>
        <dbReference type="ARBA" id="ARBA00006484"/>
    </source>
</evidence>
<accession>A0ABY6QP02</accession>
<name>A0ABY6QP02_9ACTN</name>
<dbReference type="PANTHER" id="PTHR43669">
    <property type="entry name" value="5-KETO-D-GLUCONATE 5-REDUCTASE"/>
    <property type="match status" value="1"/>
</dbReference>
<dbReference type="EMBL" id="CP084204">
    <property type="protein sequence ID" value="UZX19307.1"/>
    <property type="molecule type" value="Genomic_DNA"/>
</dbReference>
<evidence type="ECO:0000313" key="4">
    <source>
        <dbReference type="Proteomes" id="UP001164506"/>
    </source>
</evidence>
<dbReference type="CDD" id="cd05233">
    <property type="entry name" value="SDR_c"/>
    <property type="match status" value="1"/>
</dbReference>
<evidence type="ECO:0000313" key="3">
    <source>
        <dbReference type="EMBL" id="UZX19307.1"/>
    </source>
</evidence>